<keyword evidence="4 5" id="KW-0833">Ubl conjugation pathway</keyword>
<keyword evidence="9" id="KW-1185">Reference proteome</keyword>
<dbReference type="VEuPathDB" id="MicrosporidiaDB:NAPIS_ORF00358"/>
<organism evidence="8 9">
    <name type="scientific">Vairimorpha apis BRL 01</name>
    <dbReference type="NCBI Taxonomy" id="1037528"/>
    <lineage>
        <taxon>Eukaryota</taxon>
        <taxon>Fungi</taxon>
        <taxon>Fungi incertae sedis</taxon>
        <taxon>Microsporidia</taxon>
        <taxon>Nosematidae</taxon>
        <taxon>Vairimorpha</taxon>
    </lineage>
</organism>
<evidence type="ECO:0000259" key="7">
    <source>
        <dbReference type="PROSITE" id="PS50237"/>
    </source>
</evidence>
<sequence length="609" mass="71896">MCGVLELLFKKYEKKPNSFFGLVILKLFILISNYFSAEIQHYNIIYQILYQIYNNEFKNRKLSIYKNDCKENFNNTIAHIKDIEKRDQTFKDVNITINDCESSLDITNCRSKPFKIAEEETNFSHLCHLNQNTNFICLNTVNLYKNDLNMLIAKFSKCLNYIIDIDIRENKKLEVILNIFQLLYSFNSKMNVVSFEKFYCDDFCNNINLKEEFKFLRTKSKTVLNYSFILPLNLKAELIKLENNDLMKASLQDSFFRSIFEGHVEPYLFITITRENIYSDSLKILNYIKQEDVHKQLRITFKNEEGVDSGGIRKEFFQLLSQIIKNDANLFNIYKNIIWFKNIRSLDSYYCIGKLLGIALYNNVILNLPFPSFFFKKLLNKKTTFSDLKEIDLELYNSLNNMKKLNEKEIDDLELTFTISYKIDEKIITHNLNENNVEVKVTKQNLHLFINKYADYILNKLINKQFDSIKEGFYYVIRRDILVYLDAKELEKIIIGSNEFDINEIKSTTIYNGYLVNSDIIKWFWEIFEAYSKKMKKKLLQFITGNDRIPISGSASLNLVIMKNGCDTDRLPSSQTCFNTLLLPEYSSKDKLQKKMRTALELTAGFFLL</sequence>
<dbReference type="Gene3D" id="3.30.2410.10">
    <property type="entry name" value="Hect, E3 ligase catalytic domain"/>
    <property type="match status" value="1"/>
</dbReference>
<dbReference type="Pfam" id="PF00632">
    <property type="entry name" value="HECT"/>
    <property type="match status" value="1"/>
</dbReference>
<dbReference type="EC" id="2.3.2.26" evidence="2"/>
<dbReference type="SMART" id="SM00119">
    <property type="entry name" value="HECTc"/>
    <property type="match status" value="1"/>
</dbReference>
<protein>
    <recommendedName>
        <fullName evidence="2">HECT-type E3 ubiquitin transferase</fullName>
        <ecNumber evidence="2">2.3.2.26</ecNumber>
    </recommendedName>
</protein>
<feature type="coiled-coil region" evidence="6">
    <location>
        <begin position="388"/>
        <end position="416"/>
    </location>
</feature>
<evidence type="ECO:0000256" key="3">
    <source>
        <dbReference type="ARBA" id="ARBA00022679"/>
    </source>
</evidence>
<comment type="catalytic activity">
    <reaction evidence="1">
        <text>S-ubiquitinyl-[E2 ubiquitin-conjugating enzyme]-L-cysteine + [acceptor protein]-L-lysine = [E2 ubiquitin-conjugating enzyme]-L-cysteine + N(6)-ubiquitinyl-[acceptor protein]-L-lysine.</text>
        <dbReference type="EC" id="2.3.2.26"/>
    </reaction>
</comment>
<keyword evidence="6" id="KW-0175">Coiled coil</keyword>
<dbReference type="EMBL" id="KE647029">
    <property type="protein sequence ID" value="EQB62066.1"/>
    <property type="molecule type" value="Genomic_DNA"/>
</dbReference>
<gene>
    <name evidence="8" type="ORF">NAPIS_ORF00358</name>
</gene>
<keyword evidence="3" id="KW-0808">Transferase</keyword>
<dbReference type="Proteomes" id="UP000053780">
    <property type="component" value="Unassembled WGS sequence"/>
</dbReference>
<feature type="active site" description="Glycyl thioester intermediate" evidence="5">
    <location>
        <position position="577"/>
    </location>
</feature>
<keyword evidence="8" id="KW-0436">Ligase</keyword>
<evidence type="ECO:0000256" key="4">
    <source>
        <dbReference type="ARBA" id="ARBA00022786"/>
    </source>
</evidence>
<proteinExistence type="predicted"/>
<dbReference type="SUPFAM" id="SSF56204">
    <property type="entry name" value="Hect, E3 ligase catalytic domain"/>
    <property type="match status" value="1"/>
</dbReference>
<evidence type="ECO:0000313" key="9">
    <source>
        <dbReference type="Proteomes" id="UP000053780"/>
    </source>
</evidence>
<evidence type="ECO:0000256" key="6">
    <source>
        <dbReference type="SAM" id="Coils"/>
    </source>
</evidence>
<dbReference type="Gene3D" id="3.90.1750.10">
    <property type="entry name" value="Hect, E3 ligase catalytic domains"/>
    <property type="match status" value="1"/>
</dbReference>
<evidence type="ECO:0000256" key="1">
    <source>
        <dbReference type="ARBA" id="ARBA00000885"/>
    </source>
</evidence>
<dbReference type="InterPro" id="IPR000569">
    <property type="entry name" value="HECT_dom"/>
</dbReference>
<dbReference type="OrthoDB" id="8068875at2759"/>
<feature type="domain" description="HECT" evidence="7">
    <location>
        <begin position="289"/>
        <end position="609"/>
    </location>
</feature>
<evidence type="ECO:0000256" key="5">
    <source>
        <dbReference type="PROSITE-ProRule" id="PRU00104"/>
    </source>
</evidence>
<name>T0MG45_9MICR</name>
<dbReference type="CDD" id="cd00078">
    <property type="entry name" value="HECTc"/>
    <property type="match status" value="1"/>
</dbReference>
<dbReference type="GO" id="GO:0000209">
    <property type="term" value="P:protein polyubiquitination"/>
    <property type="evidence" value="ECO:0007669"/>
    <property type="project" value="InterPro"/>
</dbReference>
<evidence type="ECO:0000256" key="2">
    <source>
        <dbReference type="ARBA" id="ARBA00012485"/>
    </source>
</evidence>
<dbReference type="FunFam" id="3.30.2410.10:FF:000003">
    <property type="entry name" value="probable E3 ubiquitin-protein ligase HERC4 isoform X1"/>
    <property type="match status" value="1"/>
</dbReference>
<dbReference type="PANTHER" id="PTHR45700">
    <property type="entry name" value="UBIQUITIN-PROTEIN LIGASE E3C"/>
    <property type="match status" value="1"/>
</dbReference>
<accession>T0MG45</accession>
<dbReference type="HOGENOM" id="CLU_002173_5_2_1"/>
<dbReference type="PROSITE" id="PS50237">
    <property type="entry name" value="HECT"/>
    <property type="match status" value="1"/>
</dbReference>
<dbReference type="InterPro" id="IPR035983">
    <property type="entry name" value="Hect_E3_ubiquitin_ligase"/>
</dbReference>
<dbReference type="InterPro" id="IPR044611">
    <property type="entry name" value="E3A/B/C-like"/>
</dbReference>
<dbReference type="AlphaFoldDB" id="T0MG45"/>
<dbReference type="GO" id="GO:0061630">
    <property type="term" value="F:ubiquitin protein ligase activity"/>
    <property type="evidence" value="ECO:0007669"/>
    <property type="project" value="UniProtKB-EC"/>
</dbReference>
<dbReference type="Gene3D" id="3.30.2160.10">
    <property type="entry name" value="Hect, E3 ligase catalytic domain"/>
    <property type="match status" value="1"/>
</dbReference>
<reference evidence="8 9" key="1">
    <citation type="journal article" date="2013" name="BMC Genomics">
        <title>Genome sequencing and comparative genomics of honey bee microsporidia, Nosema apis reveal novel insights into host-parasite interactions.</title>
        <authorList>
            <person name="Chen Yp."/>
            <person name="Pettis J.S."/>
            <person name="Zhao Y."/>
            <person name="Liu X."/>
            <person name="Tallon L.J."/>
            <person name="Sadzewicz L.D."/>
            <person name="Li R."/>
            <person name="Zheng H."/>
            <person name="Huang S."/>
            <person name="Zhang X."/>
            <person name="Hamilton M.C."/>
            <person name="Pernal S.F."/>
            <person name="Melathopoulos A.P."/>
            <person name="Yan X."/>
            <person name="Evans J.D."/>
        </authorList>
    </citation>
    <scope>NUCLEOTIDE SEQUENCE [LARGE SCALE GENOMIC DNA]</scope>
    <source>
        <strain evidence="8 9">BRL 01</strain>
    </source>
</reference>
<dbReference type="GO" id="GO:0016874">
    <property type="term" value="F:ligase activity"/>
    <property type="evidence" value="ECO:0007669"/>
    <property type="project" value="UniProtKB-KW"/>
</dbReference>
<evidence type="ECO:0000313" key="8">
    <source>
        <dbReference type="EMBL" id="EQB62066.1"/>
    </source>
</evidence>